<feature type="transmembrane region" description="Helical" evidence="1">
    <location>
        <begin position="12"/>
        <end position="36"/>
    </location>
</feature>
<evidence type="ECO:0000313" key="2">
    <source>
        <dbReference type="EMBL" id="QEC74023.1"/>
    </source>
</evidence>
<protein>
    <submittedName>
        <fullName evidence="2">Uncharacterized protein</fullName>
    </submittedName>
</protein>
<keyword evidence="1" id="KW-0472">Membrane</keyword>
<sequence length="148" mass="16670">MTMKLWQKIKWTLIGLVGLAFLLFLTLVIHIGVMVYHKGPLPFEHIQMARTDFLSPLDSKQIAQLKSNLGAQKGIKSIYLNTKDHNVVYSFDNRENSASSIYQNAINEMHIKAKPYTVSAKDLESGCPVMNNHSFYGKLTSVISKAIN</sequence>
<evidence type="ECO:0000313" key="3">
    <source>
        <dbReference type="Proteomes" id="UP000321291"/>
    </source>
</evidence>
<dbReference type="EMBL" id="CP042434">
    <property type="protein sequence ID" value="QEC74023.1"/>
    <property type="molecule type" value="Genomic_DNA"/>
</dbReference>
<dbReference type="KEGG" id="agi:FSB73_22470"/>
<accession>A0A5B8VRX4</accession>
<dbReference type="RefSeq" id="WP_146787570.1">
    <property type="nucleotide sequence ID" value="NZ_CP042434.1"/>
</dbReference>
<reference evidence="2 3" key="1">
    <citation type="journal article" date="2017" name="Int. J. Syst. Evol. Microbiol.">
        <title>Arachidicoccus ginsenosidivorans sp. nov., with ginsenoside-converting activity isolated from ginseng cultivating soil.</title>
        <authorList>
            <person name="Siddiqi M.Z."/>
            <person name="Aslam Z."/>
            <person name="Im W.T."/>
        </authorList>
    </citation>
    <scope>NUCLEOTIDE SEQUENCE [LARGE SCALE GENOMIC DNA]</scope>
    <source>
        <strain evidence="2 3">Gsoil 809</strain>
    </source>
</reference>
<dbReference type="AlphaFoldDB" id="A0A5B8VRX4"/>
<gene>
    <name evidence="2" type="ORF">FSB73_22470</name>
</gene>
<organism evidence="2 3">
    <name type="scientific">Arachidicoccus ginsenosidivorans</name>
    <dbReference type="NCBI Taxonomy" id="496057"/>
    <lineage>
        <taxon>Bacteria</taxon>
        <taxon>Pseudomonadati</taxon>
        <taxon>Bacteroidota</taxon>
        <taxon>Chitinophagia</taxon>
        <taxon>Chitinophagales</taxon>
        <taxon>Chitinophagaceae</taxon>
        <taxon>Arachidicoccus</taxon>
    </lineage>
</organism>
<keyword evidence="3" id="KW-1185">Reference proteome</keyword>
<keyword evidence="1" id="KW-0812">Transmembrane</keyword>
<dbReference type="Proteomes" id="UP000321291">
    <property type="component" value="Chromosome"/>
</dbReference>
<name>A0A5B8VRX4_9BACT</name>
<keyword evidence="1" id="KW-1133">Transmembrane helix</keyword>
<proteinExistence type="predicted"/>
<evidence type="ECO:0000256" key="1">
    <source>
        <dbReference type="SAM" id="Phobius"/>
    </source>
</evidence>
<dbReference type="OrthoDB" id="1374030at2"/>